<sequence>MFVGVVAFTGPGAGATAWAVVAYAIGGLALLLWGLTEAFGERPAGQLPLIQGLFAVAAVVCGYASAFVHTGPLVAISLMIIMDLGTESILPVGWAVAGGTVVAIETGVLVAGASDGLALGYPALVVMVLIASHNRRAYRVRAEQSAALLAQSELLRAEQRRVAVLDERTRIAREIHDVLAHSLGALSIQIQAADALLTDHQDIDRAVTVLAEARRLTADGLTETRRAVHALRADIAPLDEELATAADTHRQRHGGAVRLRVEGEPAPLSPDQALPLFRTAQEALTNAAKHAPAQPVEVTLAYKADHVTLTVDNPLALPDPGRTGDRPEFATVDAGYGLTGMRERLLLLGGTLDAGVRDGRWCVRAEVPR</sequence>
<reference evidence="12 13" key="1">
    <citation type="submission" date="2016-10" db="EMBL/GenBank/DDBJ databases">
        <title>Genome sequence of Streptomyces sp. MUSC 1.</title>
        <authorList>
            <person name="Lee L.-H."/>
            <person name="Ser H.-L."/>
            <person name="Law J.W.-F."/>
        </authorList>
    </citation>
    <scope>NUCLEOTIDE SEQUENCE [LARGE SCALE GENOMIC DNA]</scope>
    <source>
        <strain evidence="12 13">MUSC 1</strain>
    </source>
</reference>
<dbReference type="InterPro" id="IPR036890">
    <property type="entry name" value="HATPase_C_sf"/>
</dbReference>
<keyword evidence="13" id="KW-1185">Reference proteome</keyword>
<feature type="transmembrane region" description="Helical" evidence="9">
    <location>
        <begin position="108"/>
        <end position="131"/>
    </location>
</feature>
<evidence type="ECO:0000256" key="8">
    <source>
        <dbReference type="ARBA" id="ARBA00023012"/>
    </source>
</evidence>
<dbReference type="Pfam" id="PF02518">
    <property type="entry name" value="HATPase_c"/>
    <property type="match status" value="1"/>
</dbReference>
<dbReference type="Pfam" id="PF07730">
    <property type="entry name" value="HisKA_3"/>
    <property type="match status" value="1"/>
</dbReference>
<evidence type="ECO:0000256" key="2">
    <source>
        <dbReference type="ARBA" id="ARBA00012438"/>
    </source>
</evidence>
<dbReference type="PANTHER" id="PTHR24421:SF10">
    <property type="entry name" value="NITRATE_NITRITE SENSOR PROTEIN NARQ"/>
    <property type="match status" value="1"/>
</dbReference>
<keyword evidence="8" id="KW-0902">Two-component regulatory system</keyword>
<dbReference type="GO" id="GO:0046983">
    <property type="term" value="F:protein dimerization activity"/>
    <property type="evidence" value="ECO:0007669"/>
    <property type="project" value="InterPro"/>
</dbReference>
<dbReference type="CDD" id="cd16917">
    <property type="entry name" value="HATPase_UhpB-NarQ-NarX-like"/>
    <property type="match status" value="1"/>
</dbReference>
<feature type="transmembrane region" description="Helical" evidence="9">
    <location>
        <begin position="15"/>
        <end position="35"/>
    </location>
</feature>
<evidence type="ECO:0000256" key="3">
    <source>
        <dbReference type="ARBA" id="ARBA00022553"/>
    </source>
</evidence>
<dbReference type="EMBL" id="MLYO01000009">
    <property type="protein sequence ID" value="OIK07680.1"/>
    <property type="molecule type" value="Genomic_DNA"/>
</dbReference>
<keyword evidence="9" id="KW-0472">Membrane</keyword>
<gene>
    <name evidence="12" type="ORF">BIV23_01455</name>
</gene>
<dbReference type="GO" id="GO:0005524">
    <property type="term" value="F:ATP binding"/>
    <property type="evidence" value="ECO:0007669"/>
    <property type="project" value="UniProtKB-KW"/>
</dbReference>
<comment type="catalytic activity">
    <reaction evidence="1">
        <text>ATP + protein L-histidine = ADP + protein N-phospho-L-histidine.</text>
        <dbReference type="EC" id="2.7.13.3"/>
    </reaction>
</comment>
<keyword evidence="9" id="KW-0812">Transmembrane</keyword>
<dbReference type="PANTHER" id="PTHR24421">
    <property type="entry name" value="NITRATE/NITRITE SENSOR PROTEIN NARX-RELATED"/>
    <property type="match status" value="1"/>
</dbReference>
<keyword evidence="4" id="KW-0808">Transferase</keyword>
<dbReference type="SUPFAM" id="SSF55874">
    <property type="entry name" value="ATPase domain of HSP90 chaperone/DNA topoisomerase II/histidine kinase"/>
    <property type="match status" value="1"/>
</dbReference>
<feature type="transmembrane region" description="Helical" evidence="9">
    <location>
        <begin position="47"/>
        <end position="68"/>
    </location>
</feature>
<evidence type="ECO:0000259" key="11">
    <source>
        <dbReference type="Pfam" id="PF07730"/>
    </source>
</evidence>
<proteinExistence type="predicted"/>
<organism evidence="12 13">
    <name type="scientific">Streptomyces monashensis</name>
    <dbReference type="NCBI Taxonomy" id="1678012"/>
    <lineage>
        <taxon>Bacteria</taxon>
        <taxon>Bacillati</taxon>
        <taxon>Actinomycetota</taxon>
        <taxon>Actinomycetes</taxon>
        <taxon>Kitasatosporales</taxon>
        <taxon>Streptomycetaceae</taxon>
        <taxon>Streptomyces</taxon>
    </lineage>
</organism>
<dbReference type="InterPro" id="IPR011712">
    <property type="entry name" value="Sig_transdc_His_kin_sub3_dim/P"/>
</dbReference>
<accession>A0A1S2QNE6</accession>
<evidence type="ECO:0000256" key="9">
    <source>
        <dbReference type="SAM" id="Phobius"/>
    </source>
</evidence>
<name>A0A1S2QNE6_9ACTN</name>
<evidence type="ECO:0000256" key="4">
    <source>
        <dbReference type="ARBA" id="ARBA00022679"/>
    </source>
</evidence>
<evidence type="ECO:0000256" key="5">
    <source>
        <dbReference type="ARBA" id="ARBA00022741"/>
    </source>
</evidence>
<keyword evidence="6" id="KW-0418">Kinase</keyword>
<feature type="domain" description="Histidine kinase/HSP90-like ATPase" evidence="10">
    <location>
        <begin position="274"/>
        <end position="358"/>
    </location>
</feature>
<protein>
    <recommendedName>
        <fullName evidence="2">histidine kinase</fullName>
        <ecNumber evidence="2">2.7.13.3</ecNumber>
    </recommendedName>
</protein>
<keyword evidence="9" id="KW-1133">Transmembrane helix</keyword>
<dbReference type="Gene3D" id="1.20.5.1930">
    <property type="match status" value="1"/>
</dbReference>
<dbReference type="GO" id="GO:0000155">
    <property type="term" value="F:phosphorelay sensor kinase activity"/>
    <property type="evidence" value="ECO:0007669"/>
    <property type="project" value="InterPro"/>
</dbReference>
<dbReference type="Gene3D" id="3.30.565.10">
    <property type="entry name" value="Histidine kinase-like ATPase, C-terminal domain"/>
    <property type="match status" value="1"/>
</dbReference>
<keyword evidence="5" id="KW-0547">Nucleotide-binding</keyword>
<dbReference type="EC" id="2.7.13.3" evidence="2"/>
<evidence type="ECO:0000256" key="1">
    <source>
        <dbReference type="ARBA" id="ARBA00000085"/>
    </source>
</evidence>
<evidence type="ECO:0000313" key="13">
    <source>
        <dbReference type="Proteomes" id="UP000179642"/>
    </source>
</evidence>
<comment type="caution">
    <text evidence="12">The sequence shown here is derived from an EMBL/GenBank/DDBJ whole genome shotgun (WGS) entry which is preliminary data.</text>
</comment>
<dbReference type="InterPro" id="IPR003594">
    <property type="entry name" value="HATPase_dom"/>
</dbReference>
<feature type="transmembrane region" description="Helical" evidence="9">
    <location>
        <begin position="74"/>
        <end position="96"/>
    </location>
</feature>
<dbReference type="AlphaFoldDB" id="A0A1S2QNE6"/>
<dbReference type="GO" id="GO:0016020">
    <property type="term" value="C:membrane"/>
    <property type="evidence" value="ECO:0007669"/>
    <property type="project" value="InterPro"/>
</dbReference>
<keyword evidence="7" id="KW-0067">ATP-binding</keyword>
<evidence type="ECO:0000256" key="6">
    <source>
        <dbReference type="ARBA" id="ARBA00022777"/>
    </source>
</evidence>
<dbReference type="InterPro" id="IPR050482">
    <property type="entry name" value="Sensor_HK_TwoCompSys"/>
</dbReference>
<feature type="domain" description="Signal transduction histidine kinase subgroup 3 dimerisation and phosphoacceptor" evidence="11">
    <location>
        <begin position="167"/>
        <end position="233"/>
    </location>
</feature>
<evidence type="ECO:0000313" key="12">
    <source>
        <dbReference type="EMBL" id="OIK07680.1"/>
    </source>
</evidence>
<dbReference type="Proteomes" id="UP000179642">
    <property type="component" value="Unassembled WGS sequence"/>
</dbReference>
<evidence type="ECO:0000259" key="10">
    <source>
        <dbReference type="Pfam" id="PF02518"/>
    </source>
</evidence>
<keyword evidence="3" id="KW-0597">Phosphoprotein</keyword>
<evidence type="ECO:0000256" key="7">
    <source>
        <dbReference type="ARBA" id="ARBA00022840"/>
    </source>
</evidence>